<evidence type="ECO:0000256" key="2">
    <source>
        <dbReference type="ARBA" id="ARBA00022438"/>
    </source>
</evidence>
<evidence type="ECO:0000256" key="3">
    <source>
        <dbReference type="ARBA" id="ARBA00022670"/>
    </source>
</evidence>
<evidence type="ECO:0000313" key="9">
    <source>
        <dbReference type="Proteomes" id="UP001185092"/>
    </source>
</evidence>
<evidence type="ECO:0000313" key="8">
    <source>
        <dbReference type="EMBL" id="MDR6237815.1"/>
    </source>
</evidence>
<dbReference type="Proteomes" id="UP001185092">
    <property type="component" value="Unassembled WGS sequence"/>
</dbReference>
<dbReference type="GO" id="GO:0006508">
    <property type="term" value="P:proteolysis"/>
    <property type="evidence" value="ECO:0007669"/>
    <property type="project" value="UniProtKB-KW"/>
</dbReference>
<evidence type="ECO:0000256" key="5">
    <source>
        <dbReference type="ARBA" id="ARBA00022801"/>
    </source>
</evidence>
<dbReference type="SUPFAM" id="SSF50494">
    <property type="entry name" value="Trypsin-like serine proteases"/>
    <property type="match status" value="1"/>
</dbReference>
<evidence type="ECO:0000256" key="6">
    <source>
        <dbReference type="ARBA" id="ARBA00022825"/>
    </source>
</evidence>
<evidence type="ECO:0000256" key="1">
    <source>
        <dbReference type="ARBA" id="ARBA00010491"/>
    </source>
</evidence>
<keyword evidence="2 7" id="KW-0031">Aminopeptidase</keyword>
<keyword evidence="4" id="KW-0732">Signal</keyword>
<keyword evidence="9" id="KW-1185">Reference proteome</keyword>
<dbReference type="GO" id="GO:0008239">
    <property type="term" value="F:dipeptidyl-peptidase activity"/>
    <property type="evidence" value="ECO:0007669"/>
    <property type="project" value="UniProtKB-UniRule"/>
</dbReference>
<dbReference type="Gene3D" id="2.40.10.10">
    <property type="entry name" value="Trypsin-like serine proteases"/>
    <property type="match status" value="1"/>
</dbReference>
<dbReference type="PANTHER" id="PTHR38469">
    <property type="entry name" value="PERIPLASMIC PEPTIDASE SUBFAMILY S1B"/>
    <property type="match status" value="1"/>
</dbReference>
<keyword evidence="5 7" id="KW-0378">Hydrolase</keyword>
<protein>
    <recommendedName>
        <fullName evidence="7">Dipeptidyl-peptidase</fullName>
        <ecNumber evidence="7">3.4.14.-</ecNumber>
    </recommendedName>
</protein>
<proteinExistence type="inferred from homology"/>
<keyword evidence="3 7" id="KW-0645">Protease</keyword>
<gene>
    <name evidence="8" type="ORF">HNQ88_000791</name>
</gene>
<dbReference type="Pfam" id="PF10459">
    <property type="entry name" value="Peptidase_S46"/>
    <property type="match status" value="1"/>
</dbReference>
<comment type="function">
    <text evidence="7">Catalyzes the removal of dipeptides from the N-terminus of oligopeptides.</text>
</comment>
<dbReference type="InterPro" id="IPR009003">
    <property type="entry name" value="Peptidase_S1_PA"/>
</dbReference>
<keyword evidence="6 7" id="KW-0720">Serine protease</keyword>
<dbReference type="PANTHER" id="PTHR38469:SF1">
    <property type="entry name" value="PERIPLASMIC PEPTIDASE SUBFAMILY S1B"/>
    <property type="match status" value="1"/>
</dbReference>
<organism evidence="8 9">
    <name type="scientific">Aureibacter tunicatorum</name>
    <dbReference type="NCBI Taxonomy" id="866807"/>
    <lineage>
        <taxon>Bacteria</taxon>
        <taxon>Pseudomonadati</taxon>
        <taxon>Bacteroidota</taxon>
        <taxon>Cytophagia</taxon>
        <taxon>Cytophagales</taxon>
        <taxon>Persicobacteraceae</taxon>
        <taxon>Aureibacter</taxon>
    </lineage>
</organism>
<dbReference type="EC" id="3.4.14.-" evidence="7"/>
<dbReference type="InterPro" id="IPR019500">
    <property type="entry name" value="Pep_S46"/>
</dbReference>
<dbReference type="GO" id="GO:0070009">
    <property type="term" value="F:serine-type aminopeptidase activity"/>
    <property type="evidence" value="ECO:0007669"/>
    <property type="project" value="UniProtKB-UniRule"/>
</dbReference>
<dbReference type="AlphaFoldDB" id="A0AAE3XJV3"/>
<dbReference type="GO" id="GO:0043171">
    <property type="term" value="P:peptide catabolic process"/>
    <property type="evidence" value="ECO:0007669"/>
    <property type="project" value="UniProtKB-UniRule"/>
</dbReference>
<reference evidence="8" key="1">
    <citation type="submission" date="2023-07" db="EMBL/GenBank/DDBJ databases">
        <title>Genomic Encyclopedia of Type Strains, Phase IV (KMG-IV): sequencing the most valuable type-strain genomes for metagenomic binning, comparative biology and taxonomic classification.</title>
        <authorList>
            <person name="Goeker M."/>
        </authorList>
    </citation>
    <scope>NUCLEOTIDE SEQUENCE</scope>
    <source>
        <strain evidence="8">DSM 26174</strain>
    </source>
</reference>
<evidence type="ECO:0000256" key="4">
    <source>
        <dbReference type="ARBA" id="ARBA00022729"/>
    </source>
</evidence>
<dbReference type="InterPro" id="IPR043504">
    <property type="entry name" value="Peptidase_S1_PA_chymotrypsin"/>
</dbReference>
<accession>A0AAE3XJV3</accession>
<name>A0AAE3XJV3_9BACT</name>
<comment type="similarity">
    <text evidence="1 7">Belongs to the peptidase S46 family.</text>
</comment>
<dbReference type="RefSeq" id="WP_309937286.1">
    <property type="nucleotide sequence ID" value="NZ_AP025305.1"/>
</dbReference>
<sequence>MLKYRLLFLLIFFKTSFHAMGEEGMWLPQLLKQLNEQDMQSLGMKMSAEDIYSVNKSSLKDAIVSFNGGCTGEIISNEGLLLTNHHCGYGQIQSHSSVENDYLTDGFWAMSKDEELANENLFVTFIIRIEDVTDQMLAGLDALEGKALEDSISARMPSVKEKAVEGTHYEALIKPFFYGNKYYMFVTEKYEDVRLVGAPPSSIGKFGGDTDNWVWPRHTGDFSIFRVYSGPDGKPAKYSEDNIPLKPRHFLPVNIAGINEGDFSMVFGFPGRTQEYLTSYAVEALVDSINPARINIREEKLAIMKAEMDQSDKVRIQYASKYARVANYWKKWIGENRGLKISEAVKVKRVEEKAFQKWADKQGNEDYKNLLTNLEKANNGLTPYEVPLQYMREAIFGIEAFRLSLGLDAKSDASIAKFFKDYNRPTDQMMMKAMLKTFDENVADEYKPEEFQKLKSKFKGDYGKLTDYLFEKSKLTTEKEALAIKSNPKKLDKDPVYTLANAFYGLFKNSIVPEIEQRRIEIDQLQKLYVKGLIEMSPEKKFYPDANSTMRVSYGLIDGNEPEDGVKYTFQTTLEGIIRKNESGNPDFAMPEKLRKLYDEKDYGEYGIGDKMPVCFLASNHTTGGNSGSPIIDANGNLIGLNFDRTWQSTMSDVMYNAEICRNIGVDIRYILFIVDKFAGATHLIEEMNIVKERPMIPLEASKTAEQEALIEE</sequence>
<evidence type="ECO:0000256" key="7">
    <source>
        <dbReference type="RuleBase" id="RU366067"/>
    </source>
</evidence>
<dbReference type="EMBL" id="JAVDQD010000001">
    <property type="protein sequence ID" value="MDR6237815.1"/>
    <property type="molecule type" value="Genomic_DNA"/>
</dbReference>
<comment type="caution">
    <text evidence="8">The sequence shown here is derived from an EMBL/GenBank/DDBJ whole genome shotgun (WGS) entry which is preliminary data.</text>
</comment>